<evidence type="ECO:0000259" key="13">
    <source>
        <dbReference type="PROSITE" id="PS50157"/>
    </source>
</evidence>
<dbReference type="GeneID" id="25407922"/>
<dbReference type="SMART" id="SM00389">
    <property type="entry name" value="HOX"/>
    <property type="match status" value="1"/>
</dbReference>
<dbReference type="GO" id="GO:0006357">
    <property type="term" value="P:regulation of transcription by RNA polymerase II"/>
    <property type="evidence" value="ECO:0007669"/>
    <property type="project" value="TreeGrafter"/>
</dbReference>
<feature type="domain" description="Homeobox" evidence="12">
    <location>
        <begin position="8"/>
        <end position="71"/>
    </location>
</feature>
<dbReference type="InterPro" id="IPR001356">
    <property type="entry name" value="HD"/>
</dbReference>
<dbReference type="RefSeq" id="XP_013423812.1">
    <property type="nucleotide sequence ID" value="XM_013568358.1"/>
</dbReference>
<dbReference type="SMART" id="SM00355">
    <property type="entry name" value="ZnF_C2H2"/>
    <property type="match status" value="3"/>
</dbReference>
<keyword evidence="5" id="KW-0805">Transcription regulation</keyword>
<dbReference type="InterPro" id="IPR051061">
    <property type="entry name" value="Zinc_finger_trans_reg"/>
</dbReference>
<comment type="subcellular location">
    <subcellularLocation>
        <location evidence="1 11">Nucleus</location>
    </subcellularLocation>
</comment>
<feature type="DNA-binding region" description="Homeobox" evidence="11">
    <location>
        <begin position="10"/>
        <end position="72"/>
    </location>
</feature>
<dbReference type="HOGENOM" id="CLU_699361_0_0_1"/>
<dbReference type="AlphaFoldDB" id="A0A074W9W1"/>
<dbReference type="Gene3D" id="1.10.10.60">
    <property type="entry name" value="Homeodomain-like"/>
    <property type="match status" value="1"/>
</dbReference>
<feature type="non-terminal residue" evidence="14">
    <location>
        <position position="1"/>
    </location>
</feature>
<dbReference type="Proteomes" id="UP000027730">
    <property type="component" value="Unassembled WGS sequence"/>
</dbReference>
<dbReference type="STRING" id="1043004.A0A074W9W1"/>
<keyword evidence="7 11" id="KW-0371">Homeobox</keyword>
<evidence type="ECO:0000256" key="11">
    <source>
        <dbReference type="PROSITE-ProRule" id="PRU00108"/>
    </source>
</evidence>
<evidence type="ECO:0000256" key="1">
    <source>
        <dbReference type="ARBA" id="ARBA00004123"/>
    </source>
</evidence>
<dbReference type="InterPro" id="IPR013087">
    <property type="entry name" value="Znf_C2H2_type"/>
</dbReference>
<dbReference type="PANTHER" id="PTHR46179">
    <property type="entry name" value="ZINC FINGER PROTEIN"/>
    <property type="match status" value="1"/>
</dbReference>
<accession>A0A074W9W1</accession>
<dbReference type="EMBL" id="KL584720">
    <property type="protein sequence ID" value="KEQ69663.1"/>
    <property type="molecule type" value="Genomic_DNA"/>
</dbReference>
<dbReference type="GO" id="GO:0008270">
    <property type="term" value="F:zinc ion binding"/>
    <property type="evidence" value="ECO:0007669"/>
    <property type="project" value="UniProtKB-KW"/>
</dbReference>
<reference evidence="14 15" key="1">
    <citation type="journal article" date="2014" name="BMC Genomics">
        <title>Genome sequencing of four Aureobasidium pullulans varieties: biotechnological potential, stress tolerance, and description of new species.</title>
        <authorList>
            <person name="Gostin Ar C."/>
            <person name="Ohm R.A."/>
            <person name="Kogej T."/>
            <person name="Sonjak S."/>
            <person name="Turk M."/>
            <person name="Zajc J."/>
            <person name="Zalar P."/>
            <person name="Grube M."/>
            <person name="Sun H."/>
            <person name="Han J."/>
            <person name="Sharma A."/>
            <person name="Chiniquy J."/>
            <person name="Ngan C.Y."/>
            <person name="Lipzen A."/>
            <person name="Barry K."/>
            <person name="Grigoriev I.V."/>
            <person name="Gunde-Cimerman N."/>
        </authorList>
    </citation>
    <scope>NUCLEOTIDE SEQUENCE [LARGE SCALE GENOMIC DNA]</scope>
    <source>
        <strain evidence="14 15">CBS 147.97</strain>
    </source>
</reference>
<sequence length="395" mass="45055">VGKNDKHHDTARHLLRFPSAVSELLTEWIHTHQTNPYPDAVEKVALQEVTGLNARQLNTWFANYRRRKQASRPTQDAPNSTSRLTTGLVYGRLDAEADNASLAEKGASLSSQQRRFQCTFCTDTFATKYDWTRHEISLHLPLKRYICCPISAVQQCPSTGKQICAYCGLAFPTSEHTASHNHQYCQSREPDARIFLRKDHLRQHLRSVHECDILPHMDHWLLEAVWVNSRCGFCGQRFTVWSERNEHIADHFKSGYDMSMWKGCRGLDCAVSAQVNAAMPPFLIGLERLRPFPFSASDAKRRGLPLNRSWEFLVAGLHRLIKQRVMQNRPVSDQELQSEARLLTYGSTSTNHNTAANNSEWLDLFKKAYSLDILTSLTETSASQTAADLEVYHDL</sequence>
<dbReference type="Pfam" id="PF05920">
    <property type="entry name" value="Homeobox_KN"/>
    <property type="match status" value="1"/>
</dbReference>
<dbReference type="PROSITE" id="PS00028">
    <property type="entry name" value="ZINC_FINGER_C2H2_1"/>
    <property type="match status" value="2"/>
</dbReference>
<evidence type="ECO:0000256" key="2">
    <source>
        <dbReference type="ARBA" id="ARBA00022723"/>
    </source>
</evidence>
<evidence type="ECO:0000259" key="12">
    <source>
        <dbReference type="PROSITE" id="PS50071"/>
    </source>
</evidence>
<dbReference type="PROSITE" id="PS50157">
    <property type="entry name" value="ZINC_FINGER_C2H2_2"/>
    <property type="match status" value="1"/>
</dbReference>
<feature type="non-terminal residue" evidence="14">
    <location>
        <position position="395"/>
    </location>
</feature>
<proteinExistence type="predicted"/>
<evidence type="ECO:0000256" key="9">
    <source>
        <dbReference type="ARBA" id="ARBA00023242"/>
    </source>
</evidence>
<dbReference type="PROSITE" id="PS50071">
    <property type="entry name" value="HOMEOBOX_2"/>
    <property type="match status" value="1"/>
</dbReference>
<keyword evidence="2" id="KW-0479">Metal-binding</keyword>
<evidence type="ECO:0000256" key="7">
    <source>
        <dbReference type="ARBA" id="ARBA00023155"/>
    </source>
</evidence>
<dbReference type="OrthoDB" id="5399138at2759"/>
<evidence type="ECO:0008006" key="16">
    <source>
        <dbReference type="Google" id="ProtNLM"/>
    </source>
</evidence>
<evidence type="ECO:0000256" key="6">
    <source>
        <dbReference type="ARBA" id="ARBA00023125"/>
    </source>
</evidence>
<keyword evidence="3 10" id="KW-0863">Zinc-finger</keyword>
<dbReference type="SUPFAM" id="SSF46689">
    <property type="entry name" value="Homeodomain-like"/>
    <property type="match status" value="1"/>
</dbReference>
<evidence type="ECO:0000313" key="15">
    <source>
        <dbReference type="Proteomes" id="UP000027730"/>
    </source>
</evidence>
<name>A0A074W9W1_9PEZI</name>
<feature type="domain" description="C2H2-type" evidence="13">
    <location>
        <begin position="116"/>
        <end position="144"/>
    </location>
</feature>
<keyword evidence="8" id="KW-0804">Transcription</keyword>
<organism evidence="14 15">
    <name type="scientific">Aureobasidium namibiae CBS 147.97</name>
    <dbReference type="NCBI Taxonomy" id="1043004"/>
    <lineage>
        <taxon>Eukaryota</taxon>
        <taxon>Fungi</taxon>
        <taxon>Dikarya</taxon>
        <taxon>Ascomycota</taxon>
        <taxon>Pezizomycotina</taxon>
        <taxon>Dothideomycetes</taxon>
        <taxon>Dothideomycetidae</taxon>
        <taxon>Dothideales</taxon>
        <taxon>Saccotheciaceae</taxon>
        <taxon>Aureobasidium</taxon>
    </lineage>
</organism>
<dbReference type="GO" id="GO:0005634">
    <property type="term" value="C:nucleus"/>
    <property type="evidence" value="ECO:0007669"/>
    <property type="project" value="UniProtKB-SubCell"/>
</dbReference>
<evidence type="ECO:0000256" key="3">
    <source>
        <dbReference type="ARBA" id="ARBA00022771"/>
    </source>
</evidence>
<evidence type="ECO:0000313" key="14">
    <source>
        <dbReference type="EMBL" id="KEQ69663.1"/>
    </source>
</evidence>
<protein>
    <recommendedName>
        <fullName evidence="16">Homeobox domain-containing protein</fullName>
    </recommendedName>
</protein>
<dbReference type="InterPro" id="IPR009057">
    <property type="entry name" value="Homeodomain-like_sf"/>
</dbReference>
<keyword evidence="9 11" id="KW-0539">Nucleus</keyword>
<evidence type="ECO:0000256" key="4">
    <source>
        <dbReference type="ARBA" id="ARBA00022833"/>
    </source>
</evidence>
<dbReference type="PANTHER" id="PTHR46179:SF13">
    <property type="entry name" value="C2H2-TYPE DOMAIN-CONTAINING PROTEIN"/>
    <property type="match status" value="1"/>
</dbReference>
<dbReference type="InterPro" id="IPR008422">
    <property type="entry name" value="KN_HD"/>
</dbReference>
<evidence type="ECO:0000256" key="5">
    <source>
        <dbReference type="ARBA" id="ARBA00023015"/>
    </source>
</evidence>
<gene>
    <name evidence="14" type="ORF">M436DRAFT_16703</name>
</gene>
<keyword evidence="15" id="KW-1185">Reference proteome</keyword>
<keyword evidence="6 11" id="KW-0238">DNA-binding</keyword>
<keyword evidence="4" id="KW-0862">Zinc</keyword>
<evidence type="ECO:0000256" key="8">
    <source>
        <dbReference type="ARBA" id="ARBA00023163"/>
    </source>
</evidence>
<evidence type="ECO:0000256" key="10">
    <source>
        <dbReference type="PROSITE-ProRule" id="PRU00042"/>
    </source>
</evidence>
<dbReference type="GO" id="GO:0003677">
    <property type="term" value="F:DNA binding"/>
    <property type="evidence" value="ECO:0007669"/>
    <property type="project" value="UniProtKB-UniRule"/>
</dbReference>
<dbReference type="CDD" id="cd00086">
    <property type="entry name" value="homeodomain"/>
    <property type="match status" value="1"/>
</dbReference>